<keyword evidence="8" id="KW-0472">Membrane</keyword>
<evidence type="ECO:0000256" key="4">
    <source>
        <dbReference type="ARBA" id="ARBA00022692"/>
    </source>
</evidence>
<dbReference type="STRING" id="7070.A0A139WIX5"/>
<dbReference type="OMA" id="NPFFQVE"/>
<evidence type="ECO:0000256" key="7">
    <source>
        <dbReference type="ARBA" id="ARBA00023034"/>
    </source>
</evidence>
<dbReference type="InterPro" id="IPR038757">
    <property type="entry name" value="BRAP"/>
</dbReference>
<keyword evidence="3" id="KW-0963">Cytoplasm</keyword>
<evidence type="ECO:0000313" key="10">
    <source>
        <dbReference type="Proteomes" id="UP000007266"/>
    </source>
</evidence>
<protein>
    <submittedName>
        <fullName evidence="9">Uncharacterized protein</fullName>
    </submittedName>
</protein>
<reference evidence="9 10" key="1">
    <citation type="journal article" date="2008" name="Nature">
        <title>The genome of the model beetle and pest Tribolium castaneum.</title>
        <authorList>
            <consortium name="Tribolium Genome Sequencing Consortium"/>
            <person name="Richards S."/>
            <person name="Gibbs R.A."/>
            <person name="Weinstock G.M."/>
            <person name="Brown S.J."/>
            <person name="Denell R."/>
            <person name="Beeman R.W."/>
            <person name="Gibbs R."/>
            <person name="Beeman R.W."/>
            <person name="Brown S.J."/>
            <person name="Bucher G."/>
            <person name="Friedrich M."/>
            <person name="Grimmelikhuijzen C.J."/>
            <person name="Klingler M."/>
            <person name="Lorenzen M."/>
            <person name="Richards S."/>
            <person name="Roth S."/>
            <person name="Schroder R."/>
            <person name="Tautz D."/>
            <person name="Zdobnov E.M."/>
            <person name="Muzny D."/>
            <person name="Gibbs R.A."/>
            <person name="Weinstock G.M."/>
            <person name="Attaway T."/>
            <person name="Bell S."/>
            <person name="Buhay C.J."/>
            <person name="Chandrabose M.N."/>
            <person name="Chavez D."/>
            <person name="Clerk-Blankenburg K.P."/>
            <person name="Cree A."/>
            <person name="Dao M."/>
            <person name="Davis C."/>
            <person name="Chacko J."/>
            <person name="Dinh H."/>
            <person name="Dugan-Rocha S."/>
            <person name="Fowler G."/>
            <person name="Garner T.T."/>
            <person name="Garnes J."/>
            <person name="Gnirke A."/>
            <person name="Hawes A."/>
            <person name="Hernandez J."/>
            <person name="Hines S."/>
            <person name="Holder M."/>
            <person name="Hume J."/>
            <person name="Jhangiani S.N."/>
            <person name="Joshi V."/>
            <person name="Khan Z.M."/>
            <person name="Jackson L."/>
            <person name="Kovar C."/>
            <person name="Kowis A."/>
            <person name="Lee S."/>
            <person name="Lewis L.R."/>
            <person name="Margolis J."/>
            <person name="Morgan M."/>
            <person name="Nazareth L.V."/>
            <person name="Nguyen N."/>
            <person name="Okwuonu G."/>
            <person name="Parker D."/>
            <person name="Richards S."/>
            <person name="Ruiz S.J."/>
            <person name="Santibanez J."/>
            <person name="Savard J."/>
            <person name="Scherer S.E."/>
            <person name="Schneider B."/>
            <person name="Sodergren E."/>
            <person name="Tautz D."/>
            <person name="Vattahil S."/>
            <person name="Villasana D."/>
            <person name="White C.S."/>
            <person name="Wright R."/>
            <person name="Park Y."/>
            <person name="Beeman R.W."/>
            <person name="Lord J."/>
            <person name="Oppert B."/>
            <person name="Lorenzen M."/>
            <person name="Brown S."/>
            <person name="Wang L."/>
            <person name="Savard J."/>
            <person name="Tautz D."/>
            <person name="Richards S."/>
            <person name="Weinstock G."/>
            <person name="Gibbs R.A."/>
            <person name="Liu Y."/>
            <person name="Worley K."/>
            <person name="Weinstock G."/>
            <person name="Elsik C.G."/>
            <person name="Reese J.T."/>
            <person name="Elhaik E."/>
            <person name="Landan G."/>
            <person name="Graur D."/>
            <person name="Arensburger P."/>
            <person name="Atkinson P."/>
            <person name="Beeman R.W."/>
            <person name="Beidler J."/>
            <person name="Brown S.J."/>
            <person name="Demuth J.P."/>
            <person name="Drury D.W."/>
            <person name="Du Y.Z."/>
            <person name="Fujiwara H."/>
            <person name="Lorenzen M."/>
            <person name="Maselli V."/>
            <person name="Osanai M."/>
            <person name="Park Y."/>
            <person name="Robertson H.M."/>
            <person name="Tu Z."/>
            <person name="Wang J.J."/>
            <person name="Wang S."/>
            <person name="Richards S."/>
            <person name="Song H."/>
            <person name="Zhang L."/>
            <person name="Sodergren E."/>
            <person name="Werner D."/>
            <person name="Stanke M."/>
            <person name="Morgenstern B."/>
            <person name="Solovyev V."/>
            <person name="Kosarev P."/>
            <person name="Brown G."/>
            <person name="Chen H.C."/>
            <person name="Ermolaeva O."/>
            <person name="Hlavina W."/>
            <person name="Kapustin Y."/>
            <person name="Kiryutin B."/>
            <person name="Kitts P."/>
            <person name="Maglott D."/>
            <person name="Pruitt K."/>
            <person name="Sapojnikov V."/>
            <person name="Souvorov A."/>
            <person name="Mackey A.J."/>
            <person name="Waterhouse R.M."/>
            <person name="Wyder S."/>
            <person name="Zdobnov E.M."/>
            <person name="Zdobnov E.M."/>
            <person name="Wyder S."/>
            <person name="Kriventseva E.V."/>
            <person name="Kadowaki T."/>
            <person name="Bork P."/>
            <person name="Aranda M."/>
            <person name="Bao R."/>
            <person name="Beermann A."/>
            <person name="Berns N."/>
            <person name="Bolognesi R."/>
            <person name="Bonneton F."/>
            <person name="Bopp D."/>
            <person name="Brown S.J."/>
            <person name="Bucher G."/>
            <person name="Butts T."/>
            <person name="Chaumot A."/>
            <person name="Denell R.E."/>
            <person name="Ferrier D.E."/>
            <person name="Friedrich M."/>
            <person name="Gordon C.M."/>
            <person name="Jindra M."/>
            <person name="Klingler M."/>
            <person name="Lan Q."/>
            <person name="Lattorff H.M."/>
            <person name="Laudet V."/>
            <person name="von Levetsow C."/>
            <person name="Liu Z."/>
            <person name="Lutz R."/>
            <person name="Lynch J.A."/>
            <person name="da Fonseca R.N."/>
            <person name="Posnien N."/>
            <person name="Reuter R."/>
            <person name="Roth S."/>
            <person name="Savard J."/>
            <person name="Schinko J.B."/>
            <person name="Schmitt C."/>
            <person name="Schoppmeier M."/>
            <person name="Schroder R."/>
            <person name="Shippy T.D."/>
            <person name="Simonnet F."/>
            <person name="Marques-Souza H."/>
            <person name="Tautz D."/>
            <person name="Tomoyasu Y."/>
            <person name="Trauner J."/>
            <person name="Van der Zee M."/>
            <person name="Vervoort M."/>
            <person name="Wittkopp N."/>
            <person name="Wimmer E.A."/>
            <person name="Yang X."/>
            <person name="Jones A.K."/>
            <person name="Sattelle D.B."/>
            <person name="Ebert P.R."/>
            <person name="Nelson D."/>
            <person name="Scott J.G."/>
            <person name="Beeman R.W."/>
            <person name="Muthukrishnan S."/>
            <person name="Kramer K.J."/>
            <person name="Arakane Y."/>
            <person name="Beeman R.W."/>
            <person name="Zhu Q."/>
            <person name="Hogenkamp D."/>
            <person name="Dixit R."/>
            <person name="Oppert B."/>
            <person name="Jiang H."/>
            <person name="Zou Z."/>
            <person name="Marshall J."/>
            <person name="Elpidina E."/>
            <person name="Vinokurov K."/>
            <person name="Oppert C."/>
            <person name="Zou Z."/>
            <person name="Evans J."/>
            <person name="Lu Z."/>
            <person name="Zhao P."/>
            <person name="Sumathipala N."/>
            <person name="Altincicek B."/>
            <person name="Vilcinskas A."/>
            <person name="Williams M."/>
            <person name="Hultmark D."/>
            <person name="Hetru C."/>
            <person name="Jiang H."/>
            <person name="Grimmelikhuijzen C.J."/>
            <person name="Hauser F."/>
            <person name="Cazzamali G."/>
            <person name="Williamson M."/>
            <person name="Park Y."/>
            <person name="Li B."/>
            <person name="Tanaka Y."/>
            <person name="Predel R."/>
            <person name="Neupert S."/>
            <person name="Schachtner J."/>
            <person name="Verleyen P."/>
            <person name="Raible F."/>
            <person name="Bork P."/>
            <person name="Friedrich M."/>
            <person name="Walden K.K."/>
            <person name="Robertson H.M."/>
            <person name="Angeli S."/>
            <person name="Foret S."/>
            <person name="Bucher G."/>
            <person name="Schuetz S."/>
            <person name="Maleszka R."/>
            <person name="Wimmer E.A."/>
            <person name="Beeman R.W."/>
            <person name="Lorenzen M."/>
            <person name="Tomoyasu Y."/>
            <person name="Miller S.C."/>
            <person name="Grossmann D."/>
            <person name="Bucher G."/>
        </authorList>
    </citation>
    <scope>NUCLEOTIDE SEQUENCE [LARGE SCALE GENOMIC DNA]</scope>
    <source>
        <strain evidence="9 10">Georgia GA2</strain>
    </source>
</reference>
<name>A0A139WIX5_TRICA</name>
<dbReference type="GO" id="GO:0000139">
    <property type="term" value="C:Golgi membrane"/>
    <property type="evidence" value="ECO:0007669"/>
    <property type="project" value="UniProtKB-SubCell"/>
</dbReference>
<evidence type="ECO:0000256" key="5">
    <source>
        <dbReference type="ARBA" id="ARBA00022968"/>
    </source>
</evidence>
<evidence type="ECO:0000313" key="9">
    <source>
        <dbReference type="EMBL" id="KYB27968.1"/>
    </source>
</evidence>
<dbReference type="PANTHER" id="PTHR35259:SF1">
    <property type="entry name" value="BOMBESIN RECEPTOR-ACTIVATED PROTEIN C6ORF89"/>
    <property type="match status" value="1"/>
</dbReference>
<dbReference type="KEGG" id="tca:103312676"/>
<keyword evidence="5" id="KW-0735">Signal-anchor</keyword>
<evidence type="ECO:0000256" key="2">
    <source>
        <dbReference type="ARBA" id="ARBA00004496"/>
    </source>
</evidence>
<evidence type="ECO:0000256" key="3">
    <source>
        <dbReference type="ARBA" id="ARBA00022490"/>
    </source>
</evidence>
<dbReference type="OrthoDB" id="10036464at2759"/>
<keyword evidence="10" id="KW-1185">Reference proteome</keyword>
<dbReference type="PANTHER" id="PTHR35259">
    <property type="entry name" value="BOMBESIN RECEPTOR-ACTIVATED PROTEIN C6ORF89"/>
    <property type="match status" value="1"/>
</dbReference>
<comment type="subcellular location">
    <subcellularLocation>
        <location evidence="2">Cytoplasm</location>
    </subcellularLocation>
    <subcellularLocation>
        <location evidence="1">Golgi apparatus membrane</location>
        <topology evidence="1">Single-pass type II membrane protein</topology>
    </subcellularLocation>
</comment>
<keyword evidence="4" id="KW-0812">Transmembrane</keyword>
<dbReference type="AlphaFoldDB" id="A0A139WIX5"/>
<sequence length="341" mass="39209">MSKAELLQQYKNDVNNLRKCAKELSFSDKEITQIFKQCFKQLDQENPSSNETHKYFSTAVKIFFVSTFLSICVYVLLNVHQPTSSIVLRNVQGLIYPGLKVLRFLSVPVIRRFPALTGLYDESCLVENPYFYVSDMECWPCENVHSVVDLTGFDNYSLHQSGAPYVVKTQQKEVFFETLKDLYTSHKNTFDDEADKIKSTNSSITNLQELFSIGVESSTHVSWRINKMAPGRLIRTLFPRPYIISEWSGQSIERYVMIDGPKADPYVLPNPECSYVIITQGTGERTIILKPSRECGDVCRTVSVILKPSYVLWYNWWYWRPISLPSETSSEVSVSYVSSYC</sequence>
<dbReference type="EMBL" id="KQ971338">
    <property type="protein sequence ID" value="KYB27968.1"/>
    <property type="molecule type" value="Genomic_DNA"/>
</dbReference>
<accession>A0A139WIX5</accession>
<reference evidence="9 10" key="2">
    <citation type="journal article" date="2010" name="Nucleic Acids Res.">
        <title>BeetleBase in 2010: revisions to provide comprehensive genomic information for Tribolium castaneum.</title>
        <authorList>
            <person name="Kim H.S."/>
            <person name="Murphy T."/>
            <person name="Xia J."/>
            <person name="Caragea D."/>
            <person name="Park Y."/>
            <person name="Beeman R.W."/>
            <person name="Lorenzen M.D."/>
            <person name="Butcher S."/>
            <person name="Manak J.R."/>
            <person name="Brown S.J."/>
        </authorList>
    </citation>
    <scope>GENOME REANNOTATION</scope>
    <source>
        <strain evidence="9 10">Georgia GA2</strain>
    </source>
</reference>
<keyword evidence="6" id="KW-1133">Transmembrane helix</keyword>
<dbReference type="InParanoid" id="A0A139WIX5"/>
<organism evidence="9 10">
    <name type="scientific">Tribolium castaneum</name>
    <name type="common">Red flour beetle</name>
    <dbReference type="NCBI Taxonomy" id="7070"/>
    <lineage>
        <taxon>Eukaryota</taxon>
        <taxon>Metazoa</taxon>
        <taxon>Ecdysozoa</taxon>
        <taxon>Arthropoda</taxon>
        <taxon>Hexapoda</taxon>
        <taxon>Insecta</taxon>
        <taxon>Pterygota</taxon>
        <taxon>Neoptera</taxon>
        <taxon>Endopterygota</taxon>
        <taxon>Coleoptera</taxon>
        <taxon>Polyphaga</taxon>
        <taxon>Cucujiformia</taxon>
        <taxon>Tenebrionidae</taxon>
        <taxon>Tenebrionidae incertae sedis</taxon>
        <taxon>Tribolium</taxon>
    </lineage>
</organism>
<evidence type="ECO:0000256" key="1">
    <source>
        <dbReference type="ARBA" id="ARBA00004323"/>
    </source>
</evidence>
<evidence type="ECO:0000256" key="8">
    <source>
        <dbReference type="ARBA" id="ARBA00023136"/>
    </source>
</evidence>
<dbReference type="FunCoup" id="A0A139WIX5">
    <property type="interactions" value="4"/>
</dbReference>
<dbReference type="Proteomes" id="UP000007266">
    <property type="component" value="Linkage group 4"/>
</dbReference>
<proteinExistence type="predicted"/>
<evidence type="ECO:0000256" key="6">
    <source>
        <dbReference type="ARBA" id="ARBA00022989"/>
    </source>
</evidence>
<keyword evidence="7" id="KW-0333">Golgi apparatus</keyword>
<gene>
    <name evidence="9" type="primary">AUGUSTUS-3.0.2_32817</name>
    <name evidence="9" type="ORF">TcasGA2_TC032817</name>
</gene>